<organism evidence="2 3">
    <name type="scientific">Marasmius oreades</name>
    <name type="common">fairy-ring Marasmius</name>
    <dbReference type="NCBI Taxonomy" id="181124"/>
    <lineage>
        <taxon>Eukaryota</taxon>
        <taxon>Fungi</taxon>
        <taxon>Dikarya</taxon>
        <taxon>Basidiomycota</taxon>
        <taxon>Agaricomycotina</taxon>
        <taxon>Agaricomycetes</taxon>
        <taxon>Agaricomycetidae</taxon>
        <taxon>Agaricales</taxon>
        <taxon>Marasmiineae</taxon>
        <taxon>Marasmiaceae</taxon>
        <taxon>Marasmius</taxon>
    </lineage>
</organism>
<evidence type="ECO:0000313" key="2">
    <source>
        <dbReference type="EMBL" id="KAG7099253.1"/>
    </source>
</evidence>
<dbReference type="Proteomes" id="UP001049176">
    <property type="component" value="Chromosome 1"/>
</dbReference>
<evidence type="ECO:0000256" key="1">
    <source>
        <dbReference type="SAM" id="MobiDB-lite"/>
    </source>
</evidence>
<dbReference type="OrthoDB" id="2270193at2759"/>
<sequence>MPSPLEPATISLLLQYIVPPSQLTDPIPSHLISKNLLNRHFFLNLRDPSSDPASYLSWPSPDRQKVFDILESSSTSLDCILSNLNIHYTGDIDSTFAHAEIPTVDQDLPNIRMVFEWDVEDSSWKYHNLALMPFPTQSFHSVSAITNVGIGASRTNHFNDQTEDESYWDSYGNAGGSQRSPGFLSNAESSEDDYWSQYATVHGTADSTRPTPPPEREQHPESYQEDDLHQLNDFYSRDDPAEGDSRADHNPIIQIPYESFNIKPPHGRNSPPSPEDLTERLRALQSNSSDQPSSAISVNIIPSQEHSVTDNLQKGTELPQEIINGHDDELSQSDETESACGVNVSLNVALRESIRGTYRLWKFSANRNDDGQDKELFLNAVKAAIIDC</sequence>
<keyword evidence="3" id="KW-1185">Reference proteome</keyword>
<gene>
    <name evidence="2" type="ORF">E1B28_001116</name>
</gene>
<comment type="caution">
    <text evidence="2">The sequence shown here is derived from an EMBL/GenBank/DDBJ whole genome shotgun (WGS) entry which is preliminary data.</text>
</comment>
<protein>
    <submittedName>
        <fullName evidence="2">Uncharacterized protein</fullName>
    </submittedName>
</protein>
<reference evidence="2" key="1">
    <citation type="journal article" date="2021" name="Genome Biol. Evol.">
        <title>The assembled and annotated genome of the fairy-ring fungus Marasmius oreades.</title>
        <authorList>
            <person name="Hiltunen M."/>
            <person name="Ament-Velasquez S.L."/>
            <person name="Johannesson H."/>
        </authorList>
    </citation>
    <scope>NUCLEOTIDE SEQUENCE</scope>
    <source>
        <strain evidence="2">03SP1</strain>
    </source>
</reference>
<accession>A0A9P8AF74</accession>
<feature type="region of interest" description="Disordered" evidence="1">
    <location>
        <begin position="257"/>
        <end position="276"/>
    </location>
</feature>
<dbReference type="RefSeq" id="XP_043015723.1">
    <property type="nucleotide sequence ID" value="XM_043147018.1"/>
</dbReference>
<dbReference type="KEGG" id="more:E1B28_001116"/>
<dbReference type="EMBL" id="CM032181">
    <property type="protein sequence ID" value="KAG7099253.1"/>
    <property type="molecule type" value="Genomic_DNA"/>
</dbReference>
<name>A0A9P8AF74_9AGAR</name>
<dbReference type="GeneID" id="66070192"/>
<feature type="region of interest" description="Disordered" evidence="1">
    <location>
        <begin position="163"/>
        <end position="191"/>
    </location>
</feature>
<feature type="compositionally biased region" description="Basic and acidic residues" evidence="1">
    <location>
        <begin position="214"/>
        <end position="224"/>
    </location>
</feature>
<dbReference type="AlphaFoldDB" id="A0A9P8AF74"/>
<proteinExistence type="predicted"/>
<feature type="region of interest" description="Disordered" evidence="1">
    <location>
        <begin position="203"/>
        <end position="224"/>
    </location>
</feature>
<evidence type="ECO:0000313" key="3">
    <source>
        <dbReference type="Proteomes" id="UP001049176"/>
    </source>
</evidence>